<evidence type="ECO:0000313" key="4">
    <source>
        <dbReference type="EMBL" id="MBY8880296.1"/>
    </source>
</evidence>
<keyword evidence="4" id="KW-0012">Acyltransferase</keyword>
<dbReference type="GO" id="GO:0016746">
    <property type="term" value="F:acyltransferase activity"/>
    <property type="evidence" value="ECO:0007669"/>
    <property type="project" value="UniProtKB-KW"/>
</dbReference>
<evidence type="ECO:0000256" key="1">
    <source>
        <dbReference type="SAM" id="MobiDB-lite"/>
    </source>
</evidence>
<proteinExistence type="predicted"/>
<organism evidence="4 5">
    <name type="scientific">Actinacidiphila acidipaludis</name>
    <dbReference type="NCBI Taxonomy" id="2873382"/>
    <lineage>
        <taxon>Bacteria</taxon>
        <taxon>Bacillati</taxon>
        <taxon>Actinomycetota</taxon>
        <taxon>Actinomycetes</taxon>
        <taxon>Kitasatosporales</taxon>
        <taxon>Streptomycetaceae</taxon>
        <taxon>Actinacidiphila</taxon>
    </lineage>
</organism>
<evidence type="ECO:0000313" key="5">
    <source>
        <dbReference type="Proteomes" id="UP000778578"/>
    </source>
</evidence>
<dbReference type="Pfam" id="PF18164">
    <property type="entry name" value="GNAT_C"/>
    <property type="match status" value="1"/>
</dbReference>
<name>A0ABS7QAZ3_9ACTN</name>
<dbReference type="RefSeq" id="WP_222965176.1">
    <property type="nucleotide sequence ID" value="NZ_JAINZZ010000029.1"/>
</dbReference>
<gene>
    <name evidence="4" type="ORF">K7862_22050</name>
</gene>
<dbReference type="InterPro" id="IPR041644">
    <property type="entry name" value="GNAT_C"/>
</dbReference>
<feature type="domain" description="GNAT-like C-terminal" evidence="3">
    <location>
        <begin position="166"/>
        <end position="287"/>
    </location>
</feature>
<protein>
    <submittedName>
        <fullName evidence="4">Acyltransferase domain-containing protein</fullName>
    </submittedName>
</protein>
<comment type="caution">
    <text evidence="4">The sequence shown here is derived from an EMBL/GenBank/DDBJ whole genome shotgun (WGS) entry which is preliminary data.</text>
</comment>
<keyword evidence="4" id="KW-0808">Transferase</keyword>
<dbReference type="InterPro" id="IPR041273">
    <property type="entry name" value="NAT_N"/>
</dbReference>
<keyword evidence="5" id="KW-1185">Reference proteome</keyword>
<reference evidence="4 5" key="1">
    <citation type="submission" date="2021-08" db="EMBL/GenBank/DDBJ databases">
        <title>WGS of actinomycetes from Thailand.</title>
        <authorList>
            <person name="Thawai C."/>
        </authorList>
    </citation>
    <scope>NUCLEOTIDE SEQUENCE [LARGE SCALE GENOMIC DNA]</scope>
    <source>
        <strain evidence="4 5">PLK6-54</strain>
    </source>
</reference>
<dbReference type="Proteomes" id="UP000778578">
    <property type="component" value="Unassembled WGS sequence"/>
</dbReference>
<evidence type="ECO:0000259" key="3">
    <source>
        <dbReference type="Pfam" id="PF18164"/>
    </source>
</evidence>
<sequence length="341" mass="37057">MTGTGATAPEAQRWLAELEAPDGPSIRPAPHVLSPAELAARLDLLAVPDADREAVAATMPGPAADPALWRALTRCRATLAAAPGTPVHWPNAPAALGPAGRYFYVHVYLTALPDALDAHRRLGVPEDVTRATFADLGEKLRLYRLAHGLGGFDRQAWLVRHFRGTLFRLGRLQFDRARLDAAGYGGTPDGGGPADGEPVLEVHVPGDGPLTPEACADSYGRARTFFARHFPAERYAYATCRSWLLDDQLAAYLPPASNIIRFQRRHRLFGAHADCDDDVLGFVFHLPPGTSGPPGVRGPDGTDHRPDLDRLPQDSTLQRAITAHLRSGRHWRLRCGWTTLP</sequence>
<dbReference type="EMBL" id="JAINZZ010000029">
    <property type="protein sequence ID" value="MBY8880296.1"/>
    <property type="molecule type" value="Genomic_DNA"/>
</dbReference>
<dbReference type="Pfam" id="PF18082">
    <property type="entry name" value="NAT_N"/>
    <property type="match status" value="1"/>
</dbReference>
<evidence type="ECO:0000259" key="2">
    <source>
        <dbReference type="Pfam" id="PF18082"/>
    </source>
</evidence>
<feature type="compositionally biased region" description="Basic and acidic residues" evidence="1">
    <location>
        <begin position="300"/>
        <end position="310"/>
    </location>
</feature>
<dbReference type="Gene3D" id="3.40.630.120">
    <property type="match status" value="1"/>
</dbReference>
<accession>A0ABS7QAZ3</accession>
<feature type="region of interest" description="Disordered" evidence="1">
    <location>
        <begin position="290"/>
        <end position="310"/>
    </location>
</feature>
<feature type="domain" description="N-acyltransferase N-terminal" evidence="2">
    <location>
        <begin position="37"/>
        <end position="164"/>
    </location>
</feature>